<reference evidence="1" key="1">
    <citation type="submission" date="2025-08" db="UniProtKB">
        <authorList>
            <consortium name="Ensembl"/>
        </authorList>
    </citation>
    <scope>IDENTIFICATION</scope>
</reference>
<dbReference type="AlphaFoldDB" id="A0A8D0GES6"/>
<reference evidence="1" key="2">
    <citation type="submission" date="2025-09" db="UniProtKB">
        <authorList>
            <consortium name="Ensembl"/>
        </authorList>
    </citation>
    <scope>IDENTIFICATION</scope>
</reference>
<sequence>MRGEPFFDCQIGFVGCQAVCLKGIMGIKDFEESMNRCDAEAYFFSCGENLSTKGMTYLTNSLFDYRSPENNGVCAEFILDAAHHKETYTEIAGMQR</sequence>
<dbReference type="Ensembl" id="ENSSPUT00000005107.1">
    <property type="protein sequence ID" value="ENSSPUP00000004805.1"/>
    <property type="gene ID" value="ENSSPUG00000003724.1"/>
</dbReference>
<organism evidence="1 2">
    <name type="scientific">Sphenodon punctatus</name>
    <name type="common">Tuatara</name>
    <name type="synonym">Hatteria punctata</name>
    <dbReference type="NCBI Taxonomy" id="8508"/>
    <lineage>
        <taxon>Eukaryota</taxon>
        <taxon>Metazoa</taxon>
        <taxon>Chordata</taxon>
        <taxon>Craniata</taxon>
        <taxon>Vertebrata</taxon>
        <taxon>Euteleostomi</taxon>
        <taxon>Lepidosauria</taxon>
        <taxon>Sphenodontia</taxon>
        <taxon>Sphenodontidae</taxon>
        <taxon>Sphenodon</taxon>
    </lineage>
</organism>
<dbReference type="GeneTree" id="ENSGT00940000154684"/>
<evidence type="ECO:0000313" key="2">
    <source>
        <dbReference type="Proteomes" id="UP000694392"/>
    </source>
</evidence>
<name>A0A8D0GES6_SPHPU</name>
<proteinExistence type="predicted"/>
<dbReference type="PANTHER" id="PTHR12517:SF0">
    <property type="entry name" value="INTERMEMBRANE LIPID TRANSFER PROTEIN VPS13B"/>
    <property type="match status" value="1"/>
</dbReference>
<protein>
    <submittedName>
        <fullName evidence="1">Uncharacterized protein</fullName>
    </submittedName>
</protein>
<dbReference type="InterPro" id="IPR039782">
    <property type="entry name" value="VPS13B"/>
</dbReference>
<dbReference type="Proteomes" id="UP000694392">
    <property type="component" value="Unplaced"/>
</dbReference>
<dbReference type="PANTHER" id="PTHR12517">
    <property type="entry name" value="VACUOLAR PROTEIN SORTING-ASSOCIATED PROTEIN 13B"/>
    <property type="match status" value="1"/>
</dbReference>
<accession>A0A8D0GES6</accession>
<evidence type="ECO:0000313" key="1">
    <source>
        <dbReference type="Ensembl" id="ENSSPUP00000004805.1"/>
    </source>
</evidence>
<keyword evidence="2" id="KW-1185">Reference proteome</keyword>